<evidence type="ECO:0000256" key="8">
    <source>
        <dbReference type="ARBA" id="ARBA00022801"/>
    </source>
</evidence>
<evidence type="ECO:0000256" key="11">
    <source>
        <dbReference type="ARBA" id="ARBA00023128"/>
    </source>
</evidence>
<dbReference type="SMART" id="SM00485">
    <property type="entry name" value="XPGN"/>
    <property type="match status" value="1"/>
</dbReference>
<evidence type="ECO:0000256" key="5">
    <source>
        <dbReference type="ARBA" id="ARBA00022723"/>
    </source>
</evidence>
<dbReference type="GO" id="GO:0008409">
    <property type="term" value="F:5'-3' exonuclease activity"/>
    <property type="evidence" value="ECO:0007669"/>
    <property type="project" value="UniProtKB-UniRule"/>
</dbReference>
<dbReference type="GO" id="GO:0003677">
    <property type="term" value="F:DNA binding"/>
    <property type="evidence" value="ECO:0007669"/>
    <property type="project" value="UniProtKB-UniRule"/>
</dbReference>
<name>A0AAV5AKR6_9AGAM</name>
<dbReference type="GO" id="GO:0043137">
    <property type="term" value="P:DNA replication, removal of RNA primer"/>
    <property type="evidence" value="ECO:0007669"/>
    <property type="project" value="UniProtKB-UniRule"/>
</dbReference>
<evidence type="ECO:0000256" key="7">
    <source>
        <dbReference type="ARBA" id="ARBA00022763"/>
    </source>
</evidence>
<dbReference type="InterPro" id="IPR036279">
    <property type="entry name" value="5-3_exonuclease_C_sf"/>
</dbReference>
<dbReference type="Pfam" id="PF00867">
    <property type="entry name" value="XPG_I"/>
    <property type="match status" value="1"/>
</dbReference>
<feature type="region of interest" description="Disordered" evidence="16">
    <location>
        <begin position="776"/>
        <end position="796"/>
    </location>
</feature>
<keyword evidence="4 15" id="KW-0540">Nuclease</keyword>
<evidence type="ECO:0000256" key="15">
    <source>
        <dbReference type="HAMAP-Rule" id="MF_03140"/>
    </source>
</evidence>
<dbReference type="EC" id="3.1.-.-" evidence="15"/>
<dbReference type="HAMAP" id="MF_00614">
    <property type="entry name" value="Fen"/>
    <property type="match status" value="1"/>
</dbReference>
<dbReference type="SUPFAM" id="SSF88723">
    <property type="entry name" value="PIN domain-like"/>
    <property type="match status" value="1"/>
</dbReference>
<dbReference type="GO" id="GO:0000287">
    <property type="term" value="F:magnesium ion binding"/>
    <property type="evidence" value="ECO:0007669"/>
    <property type="project" value="UniProtKB-UniRule"/>
</dbReference>
<comment type="cofactor">
    <cofactor evidence="15">
        <name>Mg(2+)</name>
        <dbReference type="ChEBI" id="CHEBI:18420"/>
    </cofactor>
    <text evidence="15">Binds 2 magnesium ions per subunit. They probably participate in the reaction catalyzed by the enzyme. May bind an additional third magnesium ion after substrate binding.</text>
</comment>
<keyword evidence="9 15" id="KW-0269">Exonuclease</keyword>
<sequence>MGIKGLTALLVAHAPKAIKVSPIRRFKDIPKEHEIKTLFGRKVAIDASMSIYQFLIAVRQKDGEMLTNEQGETTSHLMGFFYRTIRIVENGIKPAYVFDGKPPELKSGVLAKRFERREEAKEEGEEAKETGNFLSSMDFIYLLTFAKTGTAEDVDRFSRRTVRVTKEHNEECRKLLRLMGIPVVVAPSEAEAQCAELARGGKVYAAGSEDMDTLTFNTPILYRHLTFSEAKKQPISEITLEKALEGLEMNRDQFIELCILLGCDYLEPIKGIGPKSALKLIREHGNLAAVLEHLREKAAEREEQAEEGKKKKGGIVIPEEWHWEAAKELFQKPDVIPADQIELEWGNPDVDGLVDFLVREKGFNEERVRKGAEKLAKFLNAKQQGRLDSFFTMKPKAAGETSKDKNLKDSKDSKNKKRKRFRLFGRQAAESKNDLLKCWDATKYTLDPSRKIVCEPFILEDNIYNVSLDNILREVITEQIDLEIALKKRLLAGAEARIEWANVLRDLLLEEQTISNISGQSSFHDIAQQVYDNIEDSCHIISSHKSRLLRPLTSGKPPPVVNVPIIEAPRTRKRITLGLTHPPPNNGPILYRDPSTETIVKLTCVDCSRSDFPTIQGFLNHYRLAHSRIFGTHDECIRASGVPIDDNEKEAFRLAGVEIHTGHLISVRSIFEQAVGLQGKAHETMNPNEDLGSVSTHLSRTLGVHALTPTLAPFLGKAVRKKQIHVHDPGSVDIISVDGEESRKKKFRQPWFNRQKEHVAKQLSSDEILSATLQDGALDGPRSSEGPPDNDNEHSRFRVRRRLIVADYSLYLPEGKRPAGFPSHTHRWQLAVYTPSYGHNVTTFLESFSVTCLTQPPIFTRPIVVSGPPFVACSTTNKPFLARLTLCWVGQQNHAFEVDHWVELDSLKLNKPPLGEEQMFDVELDRNTPFRPVQEISDTVPWTGEGDFKEILVKPDYEDTDTSPTTAGTAPIKHPTDEMHLSTLPYKPARSTAGLFSLPMGTRKAIEWSRARAIRQEFENMNKGSPKTSESKTNLSTADVFRLLDSNELYPRPPNLTNPIVGNDEEIVQDSPEIQASAVPRFCAVCGVNLRCHSATIANHYRNIDCQCSTELERRRAPVIHVYTLLTPSTSPFWNSSQINVMYQSRDIISVAHPSLLMFAHRQIESLTLSCFPRLSSNSSVLELGDSPDEVADKLSPFGLLAIVTKFVVRDLVNGGIQIARDMQSRTKAVGTESISQYPPFLLTPNHVLESLVIKDGSQVGRKEAFLKSFSRLGTLLQMDTALSSQNNNTA</sequence>
<evidence type="ECO:0000313" key="18">
    <source>
        <dbReference type="EMBL" id="GJJ13288.1"/>
    </source>
</evidence>
<dbReference type="Pfam" id="PF00752">
    <property type="entry name" value="XPG_N"/>
    <property type="match status" value="1"/>
</dbReference>
<evidence type="ECO:0000256" key="6">
    <source>
        <dbReference type="ARBA" id="ARBA00022759"/>
    </source>
</evidence>
<evidence type="ECO:0000256" key="2">
    <source>
        <dbReference type="ARBA" id="ARBA00022553"/>
    </source>
</evidence>
<keyword evidence="7 15" id="KW-0227">DNA damage</keyword>
<dbReference type="GO" id="GO:0005654">
    <property type="term" value="C:nucleoplasm"/>
    <property type="evidence" value="ECO:0007669"/>
    <property type="project" value="UniProtKB-SubCell"/>
</dbReference>
<feature type="region of interest" description="Disordered" evidence="16">
    <location>
        <begin position="957"/>
        <end position="979"/>
    </location>
</feature>
<comment type="caution">
    <text evidence="18">The sequence shown here is derived from an EMBL/GenBank/DDBJ whole genome shotgun (WGS) entry which is preliminary data.</text>
</comment>
<proteinExistence type="inferred from homology"/>
<comment type="similarity">
    <text evidence="14 15">Belongs to the XPG/RAD2 endonuclease family. FEN1 subfamily.</text>
</comment>
<dbReference type="GO" id="GO:0005739">
    <property type="term" value="C:mitochondrion"/>
    <property type="evidence" value="ECO:0007669"/>
    <property type="project" value="UniProtKB-SubCell"/>
</dbReference>
<evidence type="ECO:0000256" key="4">
    <source>
        <dbReference type="ARBA" id="ARBA00022722"/>
    </source>
</evidence>
<dbReference type="EMBL" id="BPWL01000008">
    <property type="protein sequence ID" value="GJJ13288.1"/>
    <property type="molecule type" value="Genomic_DNA"/>
</dbReference>
<dbReference type="InterPro" id="IPR055127">
    <property type="entry name" value="YEATS2_3HBD"/>
</dbReference>
<dbReference type="GO" id="GO:0006284">
    <property type="term" value="P:base-excision repair"/>
    <property type="evidence" value="ECO:0007669"/>
    <property type="project" value="UniProtKB-UniRule"/>
</dbReference>
<protein>
    <recommendedName>
        <fullName evidence="15">Flap endonuclease 1</fullName>
        <shortName evidence="15">FEN-1</shortName>
        <ecNumber evidence="15">3.1.-.-</ecNumber>
    </recommendedName>
    <alternativeName>
        <fullName evidence="15">Flap structure-specific endonuclease 1</fullName>
    </alternativeName>
</protein>
<dbReference type="SUPFAM" id="SSF47807">
    <property type="entry name" value="5' to 3' exonuclease, C-terminal subdomain"/>
    <property type="match status" value="1"/>
</dbReference>
<comment type="subcellular location">
    <subcellularLocation>
        <location evidence="1 15">Mitochondrion</location>
    </subcellularLocation>
    <subcellularLocation>
        <location evidence="15">Nucleus</location>
        <location evidence="15">Nucleolus</location>
    </subcellularLocation>
    <subcellularLocation>
        <location evidence="15">Nucleus</location>
        <location evidence="15">Nucleoplasm</location>
    </subcellularLocation>
    <text evidence="15">Resides mostly in the nucleoli and relocalizes to the nucleoplasm upon DNA damage.</text>
</comment>
<keyword evidence="2 15" id="KW-0597">Phosphoprotein</keyword>
<dbReference type="InterPro" id="IPR006086">
    <property type="entry name" value="XPG-I_dom"/>
</dbReference>
<dbReference type="SMART" id="SM00484">
    <property type="entry name" value="XPGI"/>
    <property type="match status" value="1"/>
</dbReference>
<dbReference type="GO" id="GO:0005730">
    <property type="term" value="C:nucleolus"/>
    <property type="evidence" value="ECO:0007669"/>
    <property type="project" value="UniProtKB-SubCell"/>
</dbReference>
<dbReference type="PROSITE" id="PS00842">
    <property type="entry name" value="XPG_2"/>
    <property type="match status" value="1"/>
</dbReference>
<dbReference type="InterPro" id="IPR023426">
    <property type="entry name" value="Flap_endonuc"/>
</dbReference>
<feature type="domain" description="YEATS" evidence="17">
    <location>
        <begin position="793"/>
        <end position="940"/>
    </location>
</feature>
<evidence type="ECO:0000256" key="16">
    <source>
        <dbReference type="SAM" id="MobiDB-lite"/>
    </source>
</evidence>
<keyword evidence="11 15" id="KW-0496">Mitochondrion</keyword>
<dbReference type="InterPro" id="IPR019974">
    <property type="entry name" value="XPG_CS"/>
</dbReference>
<keyword evidence="3 15" id="KW-0235">DNA replication</keyword>
<dbReference type="PROSITE" id="PS00841">
    <property type="entry name" value="XPG_1"/>
    <property type="match status" value="1"/>
</dbReference>
<evidence type="ECO:0000256" key="9">
    <source>
        <dbReference type="ARBA" id="ARBA00022839"/>
    </source>
</evidence>
<dbReference type="PANTHER" id="PTHR11081:SF9">
    <property type="entry name" value="FLAP ENDONUCLEASE 1"/>
    <property type="match status" value="1"/>
</dbReference>
<evidence type="ECO:0000259" key="17">
    <source>
        <dbReference type="PROSITE" id="PS51037"/>
    </source>
</evidence>
<dbReference type="PRINTS" id="PR00853">
    <property type="entry name" value="XPGRADSUPER"/>
</dbReference>
<dbReference type="InterPro" id="IPR008918">
    <property type="entry name" value="HhH2"/>
</dbReference>
<keyword evidence="6 15" id="KW-0255">Endonuclease</keyword>
<keyword evidence="19" id="KW-1185">Reference proteome</keyword>
<keyword evidence="5 15" id="KW-0479">Metal-binding</keyword>
<dbReference type="Proteomes" id="UP001050691">
    <property type="component" value="Unassembled WGS sequence"/>
</dbReference>
<evidence type="ECO:0000256" key="3">
    <source>
        <dbReference type="ARBA" id="ARBA00022705"/>
    </source>
</evidence>
<keyword evidence="13 15" id="KW-0539">Nucleus</keyword>
<dbReference type="InterPro" id="IPR038704">
    <property type="entry name" value="YEAST_sf"/>
</dbReference>
<dbReference type="Gene3D" id="2.60.40.1970">
    <property type="entry name" value="YEATS domain"/>
    <property type="match status" value="1"/>
</dbReference>
<evidence type="ECO:0000256" key="1">
    <source>
        <dbReference type="ARBA" id="ARBA00004173"/>
    </source>
</evidence>
<evidence type="ECO:0000256" key="14">
    <source>
        <dbReference type="ARBA" id="ARBA00034726"/>
    </source>
</evidence>
<dbReference type="GO" id="GO:0017108">
    <property type="term" value="F:5'-flap endonuclease activity"/>
    <property type="evidence" value="ECO:0007669"/>
    <property type="project" value="UniProtKB-UniRule"/>
</dbReference>
<organism evidence="18 19">
    <name type="scientific">Clathrus columnatus</name>
    <dbReference type="NCBI Taxonomy" id="1419009"/>
    <lineage>
        <taxon>Eukaryota</taxon>
        <taxon>Fungi</taxon>
        <taxon>Dikarya</taxon>
        <taxon>Basidiomycota</taxon>
        <taxon>Agaricomycotina</taxon>
        <taxon>Agaricomycetes</taxon>
        <taxon>Phallomycetidae</taxon>
        <taxon>Phallales</taxon>
        <taxon>Clathraceae</taxon>
        <taxon>Clathrus</taxon>
    </lineage>
</organism>
<dbReference type="Pfam" id="PF22951">
    <property type="entry name" value="3HBD"/>
    <property type="match status" value="1"/>
</dbReference>
<dbReference type="InterPro" id="IPR006085">
    <property type="entry name" value="XPG_DNA_repair_N"/>
</dbReference>
<gene>
    <name evidence="18" type="ORF">Clacol_007540</name>
</gene>
<dbReference type="Gene3D" id="3.40.50.1010">
    <property type="entry name" value="5'-nuclease"/>
    <property type="match status" value="1"/>
</dbReference>
<keyword evidence="12 15" id="KW-0234">DNA repair</keyword>
<dbReference type="PANTHER" id="PTHR11081">
    <property type="entry name" value="FLAP ENDONUCLEASE FAMILY MEMBER"/>
    <property type="match status" value="1"/>
</dbReference>
<keyword evidence="8 15" id="KW-0378">Hydrolase</keyword>
<comment type="function">
    <text evidence="15">Structure-specific nuclease with 5'-flap endonuclease and 5'-3' exonuclease activities involved in DNA replication and repair. During DNA replication, cleaves the 5'-overhanging flap structure that is generated by displacement synthesis when DNA polymerase encounters the 5'-end of a downstream Okazaki fragment. It enters the flap from the 5'-end and then tracks to cleave the flap base, leaving a nick for ligation. Also involved in the long patch base excision repair (LP-BER) pathway, by cleaving within the apurinic/apyrimidinic (AP) site-terminated flap. Acts as a genome stabilization factor that prevents flaps from equilibrating into structures that lead to duplications and deletions. Also possesses 5'-3' exonuclease activity on nicked or gapped double-stranded DNA, and exhibits RNase H activity. Also involved in replication and repair of rDNA and in repairing mitochondrial DNA.</text>
</comment>
<evidence type="ECO:0000256" key="10">
    <source>
        <dbReference type="ARBA" id="ARBA00022842"/>
    </source>
</evidence>
<dbReference type="InterPro" id="IPR055129">
    <property type="entry name" value="YEATS_dom"/>
</dbReference>
<dbReference type="InterPro" id="IPR006084">
    <property type="entry name" value="XPG/Rad2"/>
</dbReference>
<dbReference type="Gene3D" id="1.10.150.20">
    <property type="entry name" value="5' to 3' exonuclease, C-terminal subdomain"/>
    <property type="match status" value="1"/>
</dbReference>
<dbReference type="CDD" id="cd09907">
    <property type="entry name" value="H3TH_FEN1-Euk"/>
    <property type="match status" value="1"/>
</dbReference>
<evidence type="ECO:0000256" key="13">
    <source>
        <dbReference type="ARBA" id="ARBA00023242"/>
    </source>
</evidence>
<evidence type="ECO:0000313" key="19">
    <source>
        <dbReference type="Proteomes" id="UP001050691"/>
    </source>
</evidence>
<dbReference type="InterPro" id="IPR029060">
    <property type="entry name" value="PIN-like_dom_sf"/>
</dbReference>
<dbReference type="CDD" id="cd09867">
    <property type="entry name" value="PIN_FEN1"/>
    <property type="match status" value="1"/>
</dbReference>
<evidence type="ECO:0000256" key="12">
    <source>
        <dbReference type="ARBA" id="ARBA00023204"/>
    </source>
</evidence>
<reference evidence="18" key="1">
    <citation type="submission" date="2021-10" db="EMBL/GenBank/DDBJ databases">
        <title>De novo Genome Assembly of Clathrus columnatus (Basidiomycota, Fungi) Using Illumina and Nanopore Sequence Data.</title>
        <authorList>
            <person name="Ogiso-Tanaka E."/>
            <person name="Itagaki H."/>
            <person name="Hosoya T."/>
            <person name="Hosaka K."/>
        </authorList>
    </citation>
    <scope>NUCLEOTIDE SEQUENCE</scope>
    <source>
        <strain evidence="18">MO-923</strain>
    </source>
</reference>
<dbReference type="SMART" id="SM00279">
    <property type="entry name" value="HhH2"/>
    <property type="match status" value="1"/>
</dbReference>
<dbReference type="PROSITE" id="PS51037">
    <property type="entry name" value="YEATS"/>
    <property type="match status" value="1"/>
</dbReference>
<dbReference type="FunFam" id="1.10.150.20:FF:000009">
    <property type="entry name" value="Flap endonuclease 1"/>
    <property type="match status" value="1"/>
</dbReference>
<keyword evidence="10 15" id="KW-0460">Magnesium</keyword>
<accession>A0AAV5AKR6</accession>
<dbReference type="FunFam" id="3.40.50.1010:FF:000003">
    <property type="entry name" value="Flap endonuclease 1"/>
    <property type="match status" value="1"/>
</dbReference>